<sequence>MRLLELIFLCFVIFNAFAIKISTFSDRFLVSQHSEFGSNKNYFKNDSTKDSDLKNINLNMKRVSDVISYGLDSQVIEIINSLKKSGDGEYNDLLEKRLQKTFNIVLKRSILDLFLSLKYSGGVDTANYILDNYESNKYPNDLINLSILYLKEFGNKASLKKTLIDILENKEGNIAAIAAYYLGELSSPEYSKDMMNVYDKYSGNDGVKSAILIALGKSHAVDYENRFYEISVDSYENPSIKASAIRALSYFVPEKITENAGLYLQNNNNNYYVKAAILEALSRDMSSKSKEILQDFLRDSDENIRVSAVEAIKDHGDIASKEILIYKVKSDPSLKVRETSGKALIDIGSGYEEIQNIMLDSIIENNFKLTMFVYLLDKDVNFALLVALKLLEQENINKPSKILTDIAMLLSVRKGNFDDFYSRIINSQNINLMNFAVRGAVYNASSLLSGRLKEIKRTTSSGYLKKLLENY</sequence>
<evidence type="ECO:0000313" key="2">
    <source>
        <dbReference type="Proteomes" id="UP001164544"/>
    </source>
</evidence>
<reference evidence="1" key="1">
    <citation type="submission" date="2022-12" db="EMBL/GenBank/DDBJ databases">
        <title>B. miyamotoi WGS.</title>
        <authorList>
            <person name="Kuleshov K.V."/>
            <person name="Hoornstra D."/>
            <person name="Hovius J.W."/>
            <person name="Platonov A.E."/>
            <person name="Telford S.R. III."/>
        </authorList>
    </citation>
    <scope>NUCLEOTIDE SEQUENCE</scope>
    <source>
        <strain evidence="1">410</strain>
    </source>
</reference>
<gene>
    <name evidence="1" type="ORF">O5398_00170</name>
</gene>
<evidence type="ECO:0000313" key="1">
    <source>
        <dbReference type="EMBL" id="WAZ90588.1"/>
    </source>
</evidence>
<dbReference type="InterPro" id="IPR011989">
    <property type="entry name" value="ARM-like"/>
</dbReference>
<dbReference type="KEGG" id="bmiy:RJ61_04025"/>
<dbReference type="SUPFAM" id="SSF48371">
    <property type="entry name" value="ARM repeat"/>
    <property type="match status" value="1"/>
</dbReference>
<dbReference type="Pfam" id="PF13646">
    <property type="entry name" value="HEAT_2"/>
    <property type="match status" value="1"/>
</dbReference>
<dbReference type="InterPro" id="IPR016024">
    <property type="entry name" value="ARM-type_fold"/>
</dbReference>
<dbReference type="Gene3D" id="1.25.10.10">
    <property type="entry name" value="Leucine-rich Repeat Variant"/>
    <property type="match status" value="1"/>
</dbReference>
<accession>A0AAQ3AGK6</accession>
<name>A0AAQ3AGK6_9SPIR</name>
<dbReference type="RefSeq" id="WP_020955171.1">
    <property type="nucleotide sequence ID" value="NZ_CP010308.1"/>
</dbReference>
<dbReference type="Proteomes" id="UP001164544">
    <property type="component" value="Chromosome"/>
</dbReference>
<dbReference type="AlphaFoldDB" id="A0AAQ3AGK6"/>
<protein>
    <submittedName>
        <fullName evidence="1">HEAT repeat domain-containing protein</fullName>
    </submittedName>
</protein>
<organism evidence="1 2">
    <name type="scientific">Borrelia miyamotoi</name>
    <dbReference type="NCBI Taxonomy" id="47466"/>
    <lineage>
        <taxon>Bacteria</taxon>
        <taxon>Pseudomonadati</taxon>
        <taxon>Spirochaetota</taxon>
        <taxon>Spirochaetia</taxon>
        <taxon>Spirochaetales</taxon>
        <taxon>Borreliaceae</taxon>
        <taxon>Borrelia</taxon>
    </lineage>
</organism>
<dbReference type="EMBL" id="CP114637">
    <property type="protein sequence ID" value="WAZ90588.1"/>
    <property type="molecule type" value="Genomic_DNA"/>
</dbReference>
<proteinExistence type="predicted"/>